<proteinExistence type="predicted"/>
<dbReference type="EMBL" id="SRHE01000868">
    <property type="protein sequence ID" value="TWW08054.1"/>
    <property type="molecule type" value="Genomic_DNA"/>
</dbReference>
<name>A0A5C6M484_9PLAN</name>
<protein>
    <recommendedName>
        <fullName evidence="3">Dockerin domain-containing protein</fullName>
    </recommendedName>
</protein>
<accession>A0A5C6M484</accession>
<dbReference type="AlphaFoldDB" id="A0A5C6M484"/>
<keyword evidence="2" id="KW-1185">Reference proteome</keyword>
<organism evidence="1 2">
    <name type="scientific">Planctomyces bekefii</name>
    <dbReference type="NCBI Taxonomy" id="1653850"/>
    <lineage>
        <taxon>Bacteria</taxon>
        <taxon>Pseudomonadati</taxon>
        <taxon>Planctomycetota</taxon>
        <taxon>Planctomycetia</taxon>
        <taxon>Planctomycetales</taxon>
        <taxon>Planctomycetaceae</taxon>
        <taxon>Planctomyces</taxon>
    </lineage>
</organism>
<evidence type="ECO:0000313" key="2">
    <source>
        <dbReference type="Proteomes" id="UP000321083"/>
    </source>
</evidence>
<feature type="non-terminal residue" evidence="1">
    <location>
        <position position="1"/>
    </location>
</feature>
<reference evidence="1 2" key="2">
    <citation type="submission" date="2019-08" db="EMBL/GenBank/DDBJ databases">
        <authorList>
            <person name="Henke P."/>
        </authorList>
    </citation>
    <scope>NUCLEOTIDE SEQUENCE [LARGE SCALE GENOMIC DNA]</scope>
    <source>
        <strain evidence="1">Phe10_nw2017</strain>
    </source>
</reference>
<gene>
    <name evidence="1" type="ORF">E3A20_28160</name>
</gene>
<comment type="caution">
    <text evidence="1">The sequence shown here is derived from an EMBL/GenBank/DDBJ whole genome shotgun (WGS) entry which is preliminary data.</text>
</comment>
<evidence type="ECO:0008006" key="3">
    <source>
        <dbReference type="Google" id="ProtNLM"/>
    </source>
</evidence>
<sequence length="109" mass="12435">SEIFQGLINMNRRSNETFDQETINTILAQNPNSPGIVKLVKVIDPDKDGQYHNVNDVLNYAIKIWRNEIPRNNLDFDFNGDGVVSSIDASTLFNLHMNNNNLKKFTVAR</sequence>
<evidence type="ECO:0000313" key="1">
    <source>
        <dbReference type="EMBL" id="TWW08054.1"/>
    </source>
</evidence>
<reference evidence="1 2" key="1">
    <citation type="submission" date="2019-08" db="EMBL/GenBank/DDBJ databases">
        <title>100 year-old enigma solved: identification of Planctomyces bekefii, the type genus and species of the phylum Planctomycetes.</title>
        <authorList>
            <person name="Svetlana D.N."/>
            <person name="Overmann J."/>
        </authorList>
    </citation>
    <scope>NUCLEOTIDE SEQUENCE [LARGE SCALE GENOMIC DNA]</scope>
    <source>
        <strain evidence="1">Phe10_nw2017</strain>
    </source>
</reference>
<dbReference type="Proteomes" id="UP000321083">
    <property type="component" value="Unassembled WGS sequence"/>
</dbReference>